<keyword evidence="3" id="KW-1185">Reference proteome</keyword>
<evidence type="ECO:0000313" key="2">
    <source>
        <dbReference type="EMBL" id="KAH0807956.1"/>
    </source>
</evidence>
<gene>
    <name evidence="2" type="ORF">GEV33_014835</name>
</gene>
<dbReference type="Proteomes" id="UP000719412">
    <property type="component" value="Unassembled WGS sequence"/>
</dbReference>
<evidence type="ECO:0000313" key="3">
    <source>
        <dbReference type="Proteomes" id="UP000719412"/>
    </source>
</evidence>
<organism evidence="2 3">
    <name type="scientific">Tenebrio molitor</name>
    <name type="common">Yellow mealworm beetle</name>
    <dbReference type="NCBI Taxonomy" id="7067"/>
    <lineage>
        <taxon>Eukaryota</taxon>
        <taxon>Metazoa</taxon>
        <taxon>Ecdysozoa</taxon>
        <taxon>Arthropoda</taxon>
        <taxon>Hexapoda</taxon>
        <taxon>Insecta</taxon>
        <taxon>Pterygota</taxon>
        <taxon>Neoptera</taxon>
        <taxon>Endopterygota</taxon>
        <taxon>Coleoptera</taxon>
        <taxon>Polyphaga</taxon>
        <taxon>Cucujiformia</taxon>
        <taxon>Tenebrionidae</taxon>
        <taxon>Tenebrio</taxon>
    </lineage>
</organism>
<dbReference type="EMBL" id="JABDTM020029465">
    <property type="protein sequence ID" value="KAH0807956.1"/>
    <property type="molecule type" value="Genomic_DNA"/>
</dbReference>
<reference evidence="2" key="1">
    <citation type="journal article" date="2020" name="J Insects Food Feed">
        <title>The yellow mealworm (Tenebrio molitor) genome: a resource for the emerging insects as food and feed industry.</title>
        <authorList>
            <person name="Eriksson T."/>
            <person name="Andere A."/>
            <person name="Kelstrup H."/>
            <person name="Emery V."/>
            <person name="Picard C."/>
        </authorList>
    </citation>
    <scope>NUCLEOTIDE SEQUENCE</scope>
    <source>
        <strain evidence="2">Stoneville</strain>
        <tissue evidence="2">Whole head</tissue>
    </source>
</reference>
<evidence type="ECO:0000256" key="1">
    <source>
        <dbReference type="SAM" id="MobiDB-lite"/>
    </source>
</evidence>
<sequence>MTCHISHSDLCTRAPPPSPPSSLCGASARNRRDLPRIRCRLSKFKALFTKAGALNTTTPHSLRPTVWRRKATARQPRTNLLVRRVHRPRRPRYGYVTGAQEGSELFRQPWKTVRGTGGGRSTVMGGSTGGWVQKGLAPDGEELRKVLAVETFWKGIATSECFFKEIIKLDLLMPLEVLIARRDKTIPNVTAQLKLLIA</sequence>
<name>A0A8J6H4T0_TENMO</name>
<accession>A0A8J6H4T0</accession>
<protein>
    <submittedName>
        <fullName evidence="2">Uncharacterized protein</fullName>
    </submittedName>
</protein>
<reference evidence="2" key="2">
    <citation type="submission" date="2021-08" db="EMBL/GenBank/DDBJ databases">
        <authorList>
            <person name="Eriksson T."/>
        </authorList>
    </citation>
    <scope>NUCLEOTIDE SEQUENCE</scope>
    <source>
        <strain evidence="2">Stoneville</strain>
        <tissue evidence="2">Whole head</tissue>
    </source>
</reference>
<proteinExistence type="predicted"/>
<comment type="caution">
    <text evidence="2">The sequence shown here is derived from an EMBL/GenBank/DDBJ whole genome shotgun (WGS) entry which is preliminary data.</text>
</comment>
<feature type="region of interest" description="Disordered" evidence="1">
    <location>
        <begin position="1"/>
        <end position="27"/>
    </location>
</feature>
<dbReference type="AlphaFoldDB" id="A0A8J6H4T0"/>